<dbReference type="Pfam" id="PF03551">
    <property type="entry name" value="PadR"/>
    <property type="match status" value="1"/>
</dbReference>
<dbReference type="InterPro" id="IPR036388">
    <property type="entry name" value="WH-like_DNA-bd_sf"/>
</dbReference>
<accession>A0AB72VEI3</accession>
<dbReference type="PANTHER" id="PTHR43252:SF7">
    <property type="entry name" value="TRANSCRIPTIONAL REGULATOR YQJI"/>
    <property type="match status" value="1"/>
</dbReference>
<dbReference type="InterPro" id="IPR005149">
    <property type="entry name" value="Tscrpt_reg_PadR_N"/>
</dbReference>
<dbReference type="AlphaFoldDB" id="A0AB72VEI3"/>
<feature type="domain" description="Transcription regulator PadR N-terminal" evidence="2">
    <location>
        <begin position="80"/>
        <end position="148"/>
    </location>
</feature>
<feature type="compositionally biased region" description="Basic residues" evidence="1">
    <location>
        <begin position="54"/>
        <end position="70"/>
    </location>
</feature>
<dbReference type="EMBL" id="AP009044">
    <property type="protein sequence ID" value="BAF55886.1"/>
    <property type="molecule type" value="Genomic_DNA"/>
</dbReference>
<feature type="region of interest" description="Disordered" evidence="1">
    <location>
        <begin position="13"/>
        <end position="72"/>
    </location>
</feature>
<dbReference type="SUPFAM" id="SSF46785">
    <property type="entry name" value="Winged helix' DNA-binding domain"/>
    <property type="match status" value="1"/>
</dbReference>
<evidence type="ECO:0000259" key="2">
    <source>
        <dbReference type="Pfam" id="PF03551"/>
    </source>
</evidence>
<dbReference type="KEGG" id="cgt:cgR_2866"/>
<evidence type="ECO:0000256" key="1">
    <source>
        <dbReference type="SAM" id="MobiDB-lite"/>
    </source>
</evidence>
<name>A0AB72VEI3_CORGB</name>
<evidence type="ECO:0000313" key="3">
    <source>
        <dbReference type="EMBL" id="BAF55886.1"/>
    </source>
</evidence>
<proteinExistence type="predicted"/>
<dbReference type="Proteomes" id="UP000006698">
    <property type="component" value="Chromosome"/>
</dbReference>
<reference evidence="3" key="1">
    <citation type="journal article" date="2007" name="Microbiology">
        <title>Comparative analysis of the Corynebacterium glutamicum group and complete genome sequence of strain R.</title>
        <authorList>
            <person name="Yukawa H."/>
            <person name="Omumasaba C.A."/>
            <person name="Nonaka H."/>
            <person name="Kos P."/>
            <person name="Okai N."/>
            <person name="Suzuki N."/>
            <person name="Suda M."/>
            <person name="Tsuge Y."/>
            <person name="Watanabe J."/>
            <person name="Ikeda Y."/>
            <person name="Vertes A.A."/>
            <person name="Inui M."/>
        </authorList>
    </citation>
    <scope>NUCLEOTIDE SEQUENCE</scope>
    <source>
        <strain evidence="3">R</strain>
    </source>
</reference>
<dbReference type="PANTHER" id="PTHR43252">
    <property type="entry name" value="TRANSCRIPTIONAL REGULATOR YQJI"/>
    <property type="match status" value="1"/>
</dbReference>
<protein>
    <recommendedName>
        <fullName evidence="2">Transcription regulator PadR N-terminal domain-containing protein</fullName>
    </recommendedName>
</protein>
<sequence>MLRYIVNFSSRTGDNDMHFEELNNEPCGSRGSGEFRGRPGRRHAQRHAEGHGHDRGHHHGRRPGRGRGGRAGRGDLRNVILVLLEAESMHGYQIITTIGEQTEGNWTPSPGTIYPTLSMLEDEGLISISHEMGRKMARLTDEGAQEVAKNKDAWGSILEAYRNPESREVRVFNIRSEFHKVREAAKAAPDDKAEQIIEILRRAADDIKRL</sequence>
<organism evidence="3">
    <name type="scientific">Corynebacterium glutamicum (strain R)</name>
    <dbReference type="NCBI Taxonomy" id="340322"/>
    <lineage>
        <taxon>Bacteria</taxon>
        <taxon>Bacillati</taxon>
        <taxon>Actinomycetota</taxon>
        <taxon>Actinomycetes</taxon>
        <taxon>Mycobacteriales</taxon>
        <taxon>Corynebacteriaceae</taxon>
        <taxon>Corynebacterium</taxon>
    </lineage>
</organism>
<dbReference type="InterPro" id="IPR036390">
    <property type="entry name" value="WH_DNA-bd_sf"/>
</dbReference>
<gene>
    <name evidence="3" type="ordered locus">cgR_2866</name>
</gene>
<dbReference type="Gene3D" id="1.10.10.10">
    <property type="entry name" value="Winged helix-like DNA-binding domain superfamily/Winged helix DNA-binding domain"/>
    <property type="match status" value="1"/>
</dbReference>